<keyword evidence="2" id="KW-1185">Reference proteome</keyword>
<organism evidence="1 2">
    <name type="scientific">Parabacteroides chartae</name>
    <dbReference type="NCBI Taxonomy" id="1037355"/>
    <lineage>
        <taxon>Bacteria</taxon>
        <taxon>Pseudomonadati</taxon>
        <taxon>Bacteroidota</taxon>
        <taxon>Bacteroidia</taxon>
        <taxon>Bacteroidales</taxon>
        <taxon>Tannerellaceae</taxon>
        <taxon>Parabacteroides</taxon>
    </lineage>
</organism>
<dbReference type="AlphaFoldDB" id="A0A1T5CGW5"/>
<evidence type="ECO:0000313" key="2">
    <source>
        <dbReference type="Proteomes" id="UP000190852"/>
    </source>
</evidence>
<gene>
    <name evidence="1" type="ORF">SAMN05660349_01898</name>
</gene>
<sequence length="109" mass="12277">MENHNVAYCGLYCGACKSQLKGKCPGCYGNEKATWCEIRKCCNEHGYATCADCQLMPLKECKKYNNIFAKVIGFVSRTDRSKCIDRIKTIGVEEFASEMKLAGRMTIKK</sequence>
<dbReference type="EMBL" id="FUYQ01000012">
    <property type="protein sequence ID" value="SKB58742.1"/>
    <property type="molecule type" value="Genomic_DNA"/>
</dbReference>
<evidence type="ECO:0008006" key="3">
    <source>
        <dbReference type="Google" id="ProtNLM"/>
    </source>
</evidence>
<reference evidence="2" key="1">
    <citation type="submission" date="2017-02" db="EMBL/GenBank/DDBJ databases">
        <authorList>
            <person name="Varghese N."/>
            <person name="Submissions S."/>
        </authorList>
    </citation>
    <scope>NUCLEOTIDE SEQUENCE [LARGE SCALE GENOMIC DNA]</scope>
    <source>
        <strain evidence="2">DSM 24967</strain>
    </source>
</reference>
<proteinExistence type="predicted"/>
<evidence type="ECO:0000313" key="1">
    <source>
        <dbReference type="EMBL" id="SKB58742.1"/>
    </source>
</evidence>
<dbReference type="RefSeq" id="WP_079683422.1">
    <property type="nucleotide sequence ID" value="NZ_FUYQ01000012.1"/>
</dbReference>
<name>A0A1T5CGW5_9BACT</name>
<protein>
    <recommendedName>
        <fullName evidence="3">DUF3795 domain-containing protein</fullName>
    </recommendedName>
</protein>
<accession>A0A1T5CGW5</accession>
<dbReference type="Proteomes" id="UP000190852">
    <property type="component" value="Unassembled WGS sequence"/>
</dbReference>